<proteinExistence type="inferred from homology"/>
<accession>A0A6B1D8G8</accession>
<evidence type="ECO:0000256" key="1">
    <source>
        <dbReference type="ARBA" id="ARBA00007957"/>
    </source>
</evidence>
<dbReference type="AlphaFoldDB" id="A0A6B1D8G8"/>
<dbReference type="CDD" id="cd07153">
    <property type="entry name" value="Fur_like"/>
    <property type="match status" value="1"/>
</dbReference>
<evidence type="ECO:0000256" key="5">
    <source>
        <dbReference type="ARBA" id="ARBA00023125"/>
    </source>
</evidence>
<feature type="binding site" evidence="7">
    <location>
        <position position="110"/>
    </location>
    <ligand>
        <name>Zn(2+)</name>
        <dbReference type="ChEBI" id="CHEBI:29105"/>
    </ligand>
</feature>
<keyword evidence="5" id="KW-0238">DNA-binding</keyword>
<comment type="similarity">
    <text evidence="1">Belongs to the Fur family.</text>
</comment>
<dbReference type="GO" id="GO:1900376">
    <property type="term" value="P:regulation of secondary metabolite biosynthetic process"/>
    <property type="evidence" value="ECO:0007669"/>
    <property type="project" value="TreeGrafter"/>
</dbReference>
<dbReference type="InterPro" id="IPR002481">
    <property type="entry name" value="FUR"/>
</dbReference>
<dbReference type="Gene3D" id="1.10.10.10">
    <property type="entry name" value="Winged helix-like DNA-binding domain superfamily/Winged helix DNA-binding domain"/>
    <property type="match status" value="1"/>
</dbReference>
<evidence type="ECO:0000256" key="4">
    <source>
        <dbReference type="ARBA" id="ARBA00023015"/>
    </source>
</evidence>
<feature type="binding site" evidence="7">
    <location>
        <position position="113"/>
    </location>
    <ligand>
        <name>Zn(2+)</name>
        <dbReference type="ChEBI" id="CHEBI:29105"/>
    </ligand>
</feature>
<keyword evidence="7" id="KW-0479">Metal-binding</keyword>
<dbReference type="Gene3D" id="3.30.1490.190">
    <property type="match status" value="1"/>
</dbReference>
<dbReference type="GO" id="GO:0000976">
    <property type="term" value="F:transcription cis-regulatory region binding"/>
    <property type="evidence" value="ECO:0007669"/>
    <property type="project" value="TreeGrafter"/>
</dbReference>
<reference evidence="8" key="1">
    <citation type="submission" date="2019-09" db="EMBL/GenBank/DDBJ databases">
        <title>Characterisation of the sponge microbiome using genome-centric metagenomics.</title>
        <authorList>
            <person name="Engelberts J.P."/>
            <person name="Robbins S.J."/>
            <person name="De Goeij J.M."/>
            <person name="Aranda M."/>
            <person name="Bell S.C."/>
            <person name="Webster N.S."/>
        </authorList>
    </citation>
    <scope>NUCLEOTIDE SEQUENCE</scope>
    <source>
        <strain evidence="8">SB0661_bin_32</strain>
    </source>
</reference>
<evidence type="ECO:0000256" key="7">
    <source>
        <dbReference type="PIRSR" id="PIRSR602481-1"/>
    </source>
</evidence>
<keyword evidence="3 7" id="KW-0862">Zinc</keyword>
<organism evidence="8">
    <name type="scientific">Caldilineaceae bacterium SB0661_bin_32</name>
    <dbReference type="NCBI Taxonomy" id="2605255"/>
    <lineage>
        <taxon>Bacteria</taxon>
        <taxon>Bacillati</taxon>
        <taxon>Chloroflexota</taxon>
        <taxon>Caldilineae</taxon>
        <taxon>Caldilineales</taxon>
        <taxon>Caldilineaceae</taxon>
    </lineage>
</organism>
<dbReference type="InterPro" id="IPR036388">
    <property type="entry name" value="WH-like_DNA-bd_sf"/>
</dbReference>
<comment type="cofactor">
    <cofactor evidence="7">
        <name>Zn(2+)</name>
        <dbReference type="ChEBI" id="CHEBI:29105"/>
    </cofactor>
    <text evidence="7">Binds 1 zinc ion per subunit.</text>
</comment>
<keyword evidence="2" id="KW-0678">Repressor</keyword>
<gene>
    <name evidence="8" type="ORF">F4X14_12770</name>
</gene>
<evidence type="ECO:0000256" key="2">
    <source>
        <dbReference type="ARBA" id="ARBA00022491"/>
    </source>
</evidence>
<keyword evidence="4" id="KW-0805">Transcription regulation</keyword>
<evidence type="ECO:0000256" key="6">
    <source>
        <dbReference type="ARBA" id="ARBA00023163"/>
    </source>
</evidence>
<dbReference type="GO" id="GO:0003700">
    <property type="term" value="F:DNA-binding transcription factor activity"/>
    <property type="evidence" value="ECO:0007669"/>
    <property type="project" value="InterPro"/>
</dbReference>
<dbReference type="GO" id="GO:0045892">
    <property type="term" value="P:negative regulation of DNA-templated transcription"/>
    <property type="evidence" value="ECO:0007669"/>
    <property type="project" value="TreeGrafter"/>
</dbReference>
<comment type="caution">
    <text evidence="8">The sequence shown here is derived from an EMBL/GenBank/DDBJ whole genome shotgun (WGS) entry which is preliminary data.</text>
</comment>
<dbReference type="InterPro" id="IPR036390">
    <property type="entry name" value="WH_DNA-bd_sf"/>
</dbReference>
<dbReference type="SUPFAM" id="SSF46785">
    <property type="entry name" value="Winged helix' DNA-binding domain"/>
    <property type="match status" value="1"/>
</dbReference>
<protein>
    <submittedName>
        <fullName evidence="8">Transcriptional repressor</fullName>
    </submittedName>
</protein>
<dbReference type="GO" id="GO:0008270">
    <property type="term" value="F:zinc ion binding"/>
    <property type="evidence" value="ECO:0007669"/>
    <property type="project" value="TreeGrafter"/>
</dbReference>
<dbReference type="Pfam" id="PF01475">
    <property type="entry name" value="FUR"/>
    <property type="match status" value="1"/>
</dbReference>
<keyword evidence="6" id="KW-0804">Transcription</keyword>
<feature type="binding site" evidence="7">
    <location>
        <position position="150"/>
    </location>
    <ligand>
        <name>Zn(2+)</name>
        <dbReference type="ChEBI" id="CHEBI:29105"/>
    </ligand>
</feature>
<evidence type="ECO:0000256" key="3">
    <source>
        <dbReference type="ARBA" id="ARBA00022833"/>
    </source>
</evidence>
<dbReference type="EMBL" id="VXMH01000068">
    <property type="protein sequence ID" value="MYC95829.1"/>
    <property type="molecule type" value="Genomic_DNA"/>
</dbReference>
<sequence length="159" mass="18052">MFCLDDDIATDRVIMSHDTTEISRQLRKSGYRVTPQRQLILDAVCHLGDHVTPEAVYDHVHRIAPTLSRATVYRALHFLTEQRILAMVYMAGGRLAYEMAGPEPHHHLVCRSCDGLLELPHSVLLAFRRAMDAQYDFEVDVSHVSFFGHCTDCRDSAEA</sequence>
<dbReference type="PANTHER" id="PTHR33202:SF7">
    <property type="entry name" value="FERRIC UPTAKE REGULATION PROTEIN"/>
    <property type="match status" value="1"/>
</dbReference>
<feature type="binding site" evidence="7">
    <location>
        <position position="153"/>
    </location>
    <ligand>
        <name>Zn(2+)</name>
        <dbReference type="ChEBI" id="CHEBI:29105"/>
    </ligand>
</feature>
<evidence type="ECO:0000313" key="8">
    <source>
        <dbReference type="EMBL" id="MYC95829.1"/>
    </source>
</evidence>
<dbReference type="PANTHER" id="PTHR33202">
    <property type="entry name" value="ZINC UPTAKE REGULATION PROTEIN"/>
    <property type="match status" value="1"/>
</dbReference>
<name>A0A6B1D8G8_9CHLR</name>
<dbReference type="InterPro" id="IPR043135">
    <property type="entry name" value="Fur_C"/>
</dbReference>